<evidence type="ECO:0000256" key="2">
    <source>
        <dbReference type="ARBA" id="ARBA00007992"/>
    </source>
</evidence>
<evidence type="ECO:0000256" key="4">
    <source>
        <dbReference type="ARBA" id="ARBA00022827"/>
    </source>
</evidence>
<evidence type="ECO:0000256" key="7">
    <source>
        <dbReference type="SAM" id="MobiDB-lite"/>
    </source>
</evidence>
<keyword evidence="10" id="KW-1185">Reference proteome</keyword>
<dbReference type="SUPFAM" id="SSF54373">
    <property type="entry name" value="FAD-linked reductases, C-terminal domain"/>
    <property type="match status" value="1"/>
</dbReference>
<keyword evidence="4" id="KW-0274">FAD</keyword>
<dbReference type="PANTHER" id="PTHR13789">
    <property type="entry name" value="MONOOXYGENASE"/>
    <property type="match status" value="1"/>
</dbReference>
<evidence type="ECO:0000256" key="6">
    <source>
        <dbReference type="ARBA" id="ARBA00023033"/>
    </source>
</evidence>
<dbReference type="Proteomes" id="UP000829685">
    <property type="component" value="Unassembled WGS sequence"/>
</dbReference>
<reference evidence="9" key="1">
    <citation type="submission" date="2021-03" db="EMBL/GenBank/DDBJ databases">
        <title>Revisited historic fungal species revealed as producer of novel bioactive compounds through whole genome sequencing and comparative genomics.</title>
        <authorList>
            <person name="Vignolle G.A."/>
            <person name="Hochenegger N."/>
            <person name="Mach R.L."/>
            <person name="Mach-Aigner A.R."/>
            <person name="Javad Rahimi M."/>
            <person name="Salim K.A."/>
            <person name="Chan C.M."/>
            <person name="Lim L.B.L."/>
            <person name="Cai F."/>
            <person name="Druzhinina I.S."/>
            <person name="U'Ren J.M."/>
            <person name="Derntl C."/>
        </authorList>
    </citation>
    <scope>NUCLEOTIDE SEQUENCE</scope>
    <source>
        <strain evidence="9">TUCIM 5799</strain>
    </source>
</reference>
<dbReference type="InterPro" id="IPR036188">
    <property type="entry name" value="FAD/NAD-bd_sf"/>
</dbReference>
<keyword evidence="3" id="KW-0285">Flavoprotein</keyword>
<dbReference type="PRINTS" id="PR00420">
    <property type="entry name" value="RNGMNOXGNASE"/>
</dbReference>
<organism evidence="9 10">
    <name type="scientific">Neoarthrinium moseri</name>
    <dbReference type="NCBI Taxonomy" id="1658444"/>
    <lineage>
        <taxon>Eukaryota</taxon>
        <taxon>Fungi</taxon>
        <taxon>Dikarya</taxon>
        <taxon>Ascomycota</taxon>
        <taxon>Pezizomycotina</taxon>
        <taxon>Sordariomycetes</taxon>
        <taxon>Xylariomycetidae</taxon>
        <taxon>Amphisphaeriales</taxon>
        <taxon>Apiosporaceae</taxon>
        <taxon>Neoarthrinium</taxon>
    </lineage>
</organism>
<name>A0A9Q0ASD9_9PEZI</name>
<dbReference type="PANTHER" id="PTHR13789:SF236">
    <property type="entry name" value="MONOOXYGENASE, PUTATIVE (AFU_ORTHOLOGUE AFUA_6G12060)-RELATED"/>
    <property type="match status" value="1"/>
</dbReference>
<feature type="region of interest" description="Disordered" evidence="7">
    <location>
        <begin position="420"/>
        <end position="444"/>
    </location>
</feature>
<keyword evidence="5" id="KW-0560">Oxidoreductase</keyword>
<accession>A0A9Q0ASD9</accession>
<dbReference type="EMBL" id="JAFIMR010000009">
    <property type="protein sequence ID" value="KAI1874464.1"/>
    <property type="molecule type" value="Genomic_DNA"/>
</dbReference>
<dbReference type="OrthoDB" id="16820at2759"/>
<comment type="pathway">
    <text evidence="1">Secondary metabolite biosynthesis.</text>
</comment>
<gene>
    <name evidence="9" type="ORF">JX265_004672</name>
</gene>
<feature type="domain" description="FAD-binding" evidence="8">
    <location>
        <begin position="13"/>
        <end position="361"/>
    </location>
</feature>
<sequence length="444" mass="49265">MATYERLPPSGIKVIVVGAGFAGLSAAIECDRKGHSVILLEKVKNLKPLGDLITFAANAAGVFKKWENVVETLEPLCYKAPGISYFDWTGRFVTTQLWDNGKKFGEIVSGHRGEIHLEIMKHATDRGIDVRLGQNVTDYFETEDGAGVVCNGEKMKADAVIAAEGVKSPGRKIVLGYEDLPKPSGYAVYRAWYDSDVLAKNEMTKHLVINGDTHNGWIGRDKHFLATSIKNGKDFSWVLTHKDEADIDEDWQFPGKVEDVLKDLEGWDPLVHELVKATPADKLVDYKLVFRDPLPTFISKNARIVLIGDAAHPFLPTSIQGAAQAVEDGATIAACLDKSGKDNVTEGVRAYEAIRYKRVHKAQNMGVTTREQWHKADWDAIWKNPKSLHLKRDPWLLDFDPENHVYEVYDETVAKLRQDSTVPSKDGPLSKGFGPAVSETEVAV</sequence>
<dbReference type="AlphaFoldDB" id="A0A9Q0ASD9"/>
<dbReference type="GO" id="GO:0071949">
    <property type="term" value="F:FAD binding"/>
    <property type="evidence" value="ECO:0007669"/>
    <property type="project" value="InterPro"/>
</dbReference>
<proteinExistence type="inferred from homology"/>
<evidence type="ECO:0000259" key="8">
    <source>
        <dbReference type="Pfam" id="PF01494"/>
    </source>
</evidence>
<protein>
    <recommendedName>
        <fullName evidence="8">FAD-binding domain-containing protein</fullName>
    </recommendedName>
</protein>
<dbReference type="Gene3D" id="3.50.50.60">
    <property type="entry name" value="FAD/NAD(P)-binding domain"/>
    <property type="match status" value="1"/>
</dbReference>
<evidence type="ECO:0000256" key="1">
    <source>
        <dbReference type="ARBA" id="ARBA00005179"/>
    </source>
</evidence>
<comment type="similarity">
    <text evidence="2">Belongs to the paxM FAD-dependent monooxygenase family.</text>
</comment>
<evidence type="ECO:0000313" key="10">
    <source>
        <dbReference type="Proteomes" id="UP000829685"/>
    </source>
</evidence>
<keyword evidence="6" id="KW-0503">Monooxygenase</keyword>
<evidence type="ECO:0000313" key="9">
    <source>
        <dbReference type="EMBL" id="KAI1874464.1"/>
    </source>
</evidence>
<comment type="caution">
    <text evidence="9">The sequence shown here is derived from an EMBL/GenBank/DDBJ whole genome shotgun (WGS) entry which is preliminary data.</text>
</comment>
<dbReference type="Pfam" id="PF01494">
    <property type="entry name" value="FAD_binding_3"/>
    <property type="match status" value="1"/>
</dbReference>
<dbReference type="InterPro" id="IPR002938">
    <property type="entry name" value="FAD-bd"/>
</dbReference>
<dbReference type="GO" id="GO:0004497">
    <property type="term" value="F:monooxygenase activity"/>
    <property type="evidence" value="ECO:0007669"/>
    <property type="project" value="UniProtKB-KW"/>
</dbReference>
<evidence type="ECO:0000256" key="5">
    <source>
        <dbReference type="ARBA" id="ARBA00023002"/>
    </source>
</evidence>
<dbReference type="InterPro" id="IPR050493">
    <property type="entry name" value="FAD-dep_Monooxygenase_BioMet"/>
</dbReference>
<evidence type="ECO:0000256" key="3">
    <source>
        <dbReference type="ARBA" id="ARBA00022630"/>
    </source>
</evidence>
<dbReference type="SUPFAM" id="SSF51905">
    <property type="entry name" value="FAD/NAD(P)-binding domain"/>
    <property type="match status" value="1"/>
</dbReference>